<dbReference type="GO" id="GO:0006207">
    <property type="term" value="P:'de novo' pyrimidine nucleobase biosynthetic process"/>
    <property type="evidence" value="ECO:0007669"/>
    <property type="project" value="InterPro"/>
</dbReference>
<dbReference type="PANTHER" id="PTHR43418">
    <property type="entry name" value="MULTIFUNCTIONAL TRYPTOPHAN BIOSYNTHESIS PROTEIN-RELATED"/>
    <property type="match status" value="1"/>
</dbReference>
<comment type="pathway">
    <text evidence="8">Pyrimidine metabolism; UMP biosynthesis via de novo pathway; (S)-dihydroorotate from bicarbonate: step 1/3.</text>
</comment>
<feature type="binding site" evidence="8">
    <location>
        <position position="223"/>
    </location>
    <ligand>
        <name>L-glutamine</name>
        <dbReference type="ChEBI" id="CHEBI:58359"/>
    </ligand>
</feature>
<comment type="catalytic activity">
    <reaction evidence="7 8">
        <text>hydrogencarbonate + L-glutamine + 2 ATP + H2O = carbamoyl phosphate + L-glutamate + 2 ADP + phosphate + 2 H(+)</text>
        <dbReference type="Rhea" id="RHEA:18633"/>
        <dbReference type="ChEBI" id="CHEBI:15377"/>
        <dbReference type="ChEBI" id="CHEBI:15378"/>
        <dbReference type="ChEBI" id="CHEBI:17544"/>
        <dbReference type="ChEBI" id="CHEBI:29985"/>
        <dbReference type="ChEBI" id="CHEBI:30616"/>
        <dbReference type="ChEBI" id="CHEBI:43474"/>
        <dbReference type="ChEBI" id="CHEBI:58228"/>
        <dbReference type="ChEBI" id="CHEBI:58359"/>
        <dbReference type="ChEBI" id="CHEBI:456216"/>
        <dbReference type="EC" id="6.3.5.5"/>
    </reaction>
</comment>
<dbReference type="GO" id="GO:0006541">
    <property type="term" value="P:glutamine metabolic process"/>
    <property type="evidence" value="ECO:0007669"/>
    <property type="project" value="InterPro"/>
</dbReference>
<dbReference type="SUPFAM" id="SSF52317">
    <property type="entry name" value="Class I glutamine amidotransferase-like"/>
    <property type="match status" value="1"/>
</dbReference>
<feature type="binding site" evidence="8">
    <location>
        <position position="290"/>
    </location>
    <ligand>
        <name>L-glutamine</name>
        <dbReference type="ChEBI" id="CHEBI:58359"/>
    </ligand>
</feature>
<accession>A0A161QE35</accession>
<comment type="catalytic activity">
    <reaction evidence="8">
        <text>L-glutamine + H2O = L-glutamate + NH4(+)</text>
        <dbReference type="Rhea" id="RHEA:15889"/>
        <dbReference type="ChEBI" id="CHEBI:15377"/>
        <dbReference type="ChEBI" id="CHEBI:28938"/>
        <dbReference type="ChEBI" id="CHEBI:29985"/>
        <dbReference type="ChEBI" id="CHEBI:58359"/>
    </reaction>
</comment>
<dbReference type="Proteomes" id="UP000075799">
    <property type="component" value="Unassembled WGS sequence"/>
</dbReference>
<dbReference type="InterPro" id="IPR029062">
    <property type="entry name" value="Class_I_gatase-like"/>
</dbReference>
<proteinExistence type="inferred from homology"/>
<evidence type="ECO:0000313" key="10">
    <source>
        <dbReference type="EMBL" id="KYG61366.1"/>
    </source>
</evidence>
<comment type="similarity">
    <text evidence="2 8">Belongs to the CarA family.</text>
</comment>
<comment type="pathway">
    <text evidence="1 8">Amino-acid biosynthesis; L-arginine biosynthesis; carbamoyl phosphate from bicarbonate: step 1/1.</text>
</comment>
<dbReference type="EC" id="6.3.5.5" evidence="8"/>
<keyword evidence="8" id="KW-0028">Amino-acid biosynthesis</keyword>
<dbReference type="GO" id="GO:0004359">
    <property type="term" value="F:glutaminase activity"/>
    <property type="evidence" value="ECO:0007669"/>
    <property type="project" value="RHEA"/>
</dbReference>
<dbReference type="InterPro" id="IPR017926">
    <property type="entry name" value="GATASE"/>
</dbReference>
<dbReference type="Pfam" id="PF00117">
    <property type="entry name" value="GATase"/>
    <property type="match status" value="1"/>
</dbReference>
<dbReference type="NCBIfam" id="TIGR01368">
    <property type="entry name" value="CPSaseIIsmall"/>
    <property type="match status" value="1"/>
</dbReference>
<evidence type="ECO:0000313" key="11">
    <source>
        <dbReference type="Proteomes" id="UP000075799"/>
    </source>
</evidence>
<protein>
    <recommendedName>
        <fullName evidence="8">Carbamoyl phosphate synthase small chain</fullName>
        <ecNumber evidence="8">6.3.5.5</ecNumber>
    </recommendedName>
    <alternativeName>
        <fullName evidence="8">Carbamoyl phosphate synthetase glutamine chain</fullName>
    </alternativeName>
</protein>
<dbReference type="GO" id="GO:0004088">
    <property type="term" value="F:carbamoyl-phosphate synthase (glutamine-hydrolyzing) activity"/>
    <property type="evidence" value="ECO:0007669"/>
    <property type="project" value="UniProtKB-UniRule"/>
</dbReference>
<keyword evidence="5 8" id="KW-0067">ATP-binding</keyword>
<dbReference type="RefSeq" id="WP_063209854.1">
    <property type="nucleotide sequence ID" value="NZ_LUKD01000010.1"/>
</dbReference>
<dbReference type="PANTHER" id="PTHR43418:SF7">
    <property type="entry name" value="CARBAMOYL-PHOSPHATE SYNTHASE SMALL CHAIN"/>
    <property type="match status" value="1"/>
</dbReference>
<dbReference type="InterPro" id="IPR050472">
    <property type="entry name" value="Anth_synth/Amidotransfase"/>
</dbReference>
<evidence type="ECO:0000256" key="6">
    <source>
        <dbReference type="ARBA" id="ARBA00022962"/>
    </source>
</evidence>
<dbReference type="Gene3D" id="3.50.30.20">
    <property type="entry name" value="Carbamoyl-phosphate synthase small subunit, N-terminal domain"/>
    <property type="match status" value="1"/>
</dbReference>
<feature type="binding site" evidence="8">
    <location>
        <position position="249"/>
    </location>
    <ligand>
        <name>L-glutamine</name>
        <dbReference type="ChEBI" id="CHEBI:58359"/>
    </ligand>
</feature>
<dbReference type="UniPathway" id="UPA00070">
    <property type="reaction ID" value="UER00115"/>
</dbReference>
<feature type="binding site" evidence="8">
    <location>
        <position position="293"/>
    </location>
    <ligand>
        <name>L-glutamine</name>
        <dbReference type="ChEBI" id="CHEBI:58359"/>
    </ligand>
</feature>
<name>A0A161QE35_BDEBC</name>
<dbReference type="InterPro" id="IPR036480">
    <property type="entry name" value="CarbP_synth_ssu_N_sf"/>
</dbReference>
<comment type="function">
    <text evidence="8">Small subunit of the glutamine-dependent carbamoyl phosphate synthetase (CPSase). CPSase catalyzes the formation of carbamoyl phosphate from the ammonia moiety of glutamine, carbonate, and phosphate donated by ATP, constituting the first step of 2 biosynthetic pathways, one leading to arginine and/or urea and the other to pyrimidine nucleotides. The small subunit (glutamine amidotransferase) binds and cleaves glutamine to supply the large subunit with the substrate ammonia.</text>
</comment>
<dbReference type="HAMAP" id="MF_01209">
    <property type="entry name" value="CPSase_S_chain"/>
    <property type="match status" value="1"/>
</dbReference>
<evidence type="ECO:0000256" key="5">
    <source>
        <dbReference type="ARBA" id="ARBA00022840"/>
    </source>
</evidence>
<comment type="caution">
    <text evidence="10">The sequence shown here is derived from an EMBL/GenBank/DDBJ whole genome shotgun (WGS) entry which is preliminary data.</text>
</comment>
<dbReference type="NCBIfam" id="NF009475">
    <property type="entry name" value="PRK12838.1"/>
    <property type="match status" value="1"/>
</dbReference>
<feature type="domain" description="Carbamoyl-phosphate synthase small subunit N-terminal" evidence="9">
    <location>
        <begin position="1"/>
        <end position="126"/>
    </location>
</feature>
<dbReference type="CDD" id="cd01744">
    <property type="entry name" value="GATase1_CPSase"/>
    <property type="match status" value="1"/>
</dbReference>
<keyword evidence="8" id="KW-0055">Arginine biosynthesis</keyword>
<keyword evidence="8" id="KW-0665">Pyrimidine biosynthesis</keyword>
<evidence type="ECO:0000256" key="4">
    <source>
        <dbReference type="ARBA" id="ARBA00022741"/>
    </source>
</evidence>
<feature type="active site" description="Nucleophile" evidence="8">
    <location>
        <position position="248"/>
    </location>
</feature>
<dbReference type="OrthoDB" id="5288626at2"/>
<sequence length="354" mass="39530">MKGYLVLESGEVYAGLWQGGENRAGEVVFNTSHSGYEEIATDPSYFTQIVVMTAPMQGNYGVEDEVWESNRLWIEGFICLEIQDTERDQAWKKRLTENKIPLLTEIDTRNLVLRLRQGGTPWGALVQASSETDARQKADALIAEKKKMDKDWVYLASRKTAETRRGDNMVGPRVAVLDFGSKENILRELQQRCSEIRIFNSRSTVQEIMDYNPDGIMLTNGPGDPADVKMAAGTIRELIGVKPIFGICMGHQVLGLALGAKTYKLKFGHRGSNHPIRDTLLNQIYMSSQNHGYAVEASSLPADAKVTHTNLNDGTVAGFYSEKNKYLGIQYHPESCPGPHEASGLFSFFIERMI</sequence>
<keyword evidence="3 8" id="KW-0436">Ligase</keyword>
<feature type="binding site" evidence="8">
    <location>
        <position position="292"/>
    </location>
    <ligand>
        <name>L-glutamine</name>
        <dbReference type="ChEBI" id="CHEBI:58359"/>
    </ligand>
</feature>
<dbReference type="AlphaFoldDB" id="A0A161QE35"/>
<feature type="region of interest" description="CPSase" evidence="8">
    <location>
        <begin position="1"/>
        <end position="172"/>
    </location>
</feature>
<dbReference type="PRINTS" id="PR00099">
    <property type="entry name" value="CPSGATASE"/>
</dbReference>
<dbReference type="Gene3D" id="3.40.50.880">
    <property type="match status" value="1"/>
</dbReference>
<dbReference type="UniPathway" id="UPA00068">
    <property type="reaction ID" value="UER00171"/>
</dbReference>
<dbReference type="InterPro" id="IPR035686">
    <property type="entry name" value="CPSase_GATase1"/>
</dbReference>
<evidence type="ECO:0000256" key="8">
    <source>
        <dbReference type="HAMAP-Rule" id="MF_01209"/>
    </source>
</evidence>
<dbReference type="InterPro" id="IPR006274">
    <property type="entry name" value="CarbamoylP_synth_ssu"/>
</dbReference>
<evidence type="ECO:0000256" key="7">
    <source>
        <dbReference type="ARBA" id="ARBA00048816"/>
    </source>
</evidence>
<dbReference type="GO" id="GO:0005524">
    <property type="term" value="F:ATP binding"/>
    <property type="evidence" value="ECO:0007669"/>
    <property type="project" value="UniProtKB-UniRule"/>
</dbReference>
<keyword evidence="4 8" id="KW-0547">Nucleotide-binding</keyword>
<dbReference type="InterPro" id="IPR002474">
    <property type="entry name" value="CarbamoylP_synth_ssu_N"/>
</dbReference>
<dbReference type="GO" id="GO:0044205">
    <property type="term" value="P:'de novo' UMP biosynthetic process"/>
    <property type="evidence" value="ECO:0007669"/>
    <property type="project" value="UniProtKB-UniRule"/>
</dbReference>
<comment type="subunit">
    <text evidence="8">Composed of two chains; the small (or glutamine) chain promotes the hydrolysis of glutamine to ammonia, which is used by the large (or ammonia) chain to synthesize carbamoyl phosphate. Tetramer of heterodimers (alpha,beta)4.</text>
</comment>
<gene>
    <name evidence="8" type="primary">carA</name>
    <name evidence="10" type="ORF">AZI87_17775</name>
</gene>
<dbReference type="PRINTS" id="PR00097">
    <property type="entry name" value="ANTSNTHASEII"/>
</dbReference>
<dbReference type="PROSITE" id="PS51273">
    <property type="entry name" value="GATASE_TYPE_1"/>
    <property type="match status" value="1"/>
</dbReference>
<reference evidence="10 11" key="1">
    <citation type="submission" date="2016-03" db="EMBL/GenBank/DDBJ databases">
        <authorList>
            <person name="Ploux O."/>
        </authorList>
    </citation>
    <scope>NUCLEOTIDE SEQUENCE [LARGE SCALE GENOMIC DNA]</scope>
    <source>
        <strain evidence="10 11">EC13</strain>
    </source>
</reference>
<evidence type="ECO:0000259" key="9">
    <source>
        <dbReference type="SMART" id="SM01097"/>
    </source>
</evidence>
<evidence type="ECO:0000256" key="1">
    <source>
        <dbReference type="ARBA" id="ARBA00005077"/>
    </source>
</evidence>
<dbReference type="GO" id="GO:0006526">
    <property type="term" value="P:L-arginine biosynthetic process"/>
    <property type="evidence" value="ECO:0007669"/>
    <property type="project" value="UniProtKB-UniRule"/>
</dbReference>
<feature type="binding site" evidence="8">
    <location>
        <position position="44"/>
    </location>
    <ligand>
        <name>L-glutamine</name>
        <dbReference type="ChEBI" id="CHEBI:58359"/>
    </ligand>
</feature>
<dbReference type="SMART" id="SM01097">
    <property type="entry name" value="CPSase_sm_chain"/>
    <property type="match status" value="1"/>
</dbReference>
<feature type="active site" evidence="8">
    <location>
        <position position="334"/>
    </location>
</feature>
<feature type="binding site" evidence="8">
    <location>
        <position position="221"/>
    </location>
    <ligand>
        <name>L-glutamine</name>
        <dbReference type="ChEBI" id="CHEBI:58359"/>
    </ligand>
</feature>
<dbReference type="Pfam" id="PF00988">
    <property type="entry name" value="CPSase_sm_chain"/>
    <property type="match status" value="1"/>
</dbReference>
<dbReference type="EMBL" id="LUKD01000010">
    <property type="protein sequence ID" value="KYG61366.1"/>
    <property type="molecule type" value="Genomic_DNA"/>
</dbReference>
<dbReference type="PRINTS" id="PR00096">
    <property type="entry name" value="GATASE"/>
</dbReference>
<evidence type="ECO:0000256" key="3">
    <source>
        <dbReference type="ARBA" id="ARBA00022598"/>
    </source>
</evidence>
<evidence type="ECO:0000256" key="2">
    <source>
        <dbReference type="ARBA" id="ARBA00007800"/>
    </source>
</evidence>
<dbReference type="SUPFAM" id="SSF52021">
    <property type="entry name" value="Carbamoyl phosphate synthetase, small subunit N-terminal domain"/>
    <property type="match status" value="1"/>
</dbReference>
<keyword evidence="6 8" id="KW-0315">Glutamine amidotransferase</keyword>
<feature type="binding site" evidence="8">
    <location>
        <position position="252"/>
    </location>
    <ligand>
        <name>L-glutamine</name>
        <dbReference type="ChEBI" id="CHEBI:58359"/>
    </ligand>
</feature>
<feature type="active site" evidence="8">
    <location>
        <position position="332"/>
    </location>
</feature>
<organism evidence="10 11">
    <name type="scientific">Bdellovibrio bacteriovorus</name>
    <dbReference type="NCBI Taxonomy" id="959"/>
    <lineage>
        <taxon>Bacteria</taxon>
        <taxon>Pseudomonadati</taxon>
        <taxon>Bdellovibrionota</taxon>
        <taxon>Bdellovibrionia</taxon>
        <taxon>Bdellovibrionales</taxon>
        <taxon>Pseudobdellovibrionaceae</taxon>
        <taxon>Bdellovibrio</taxon>
    </lineage>
</organism>